<reference evidence="2" key="1">
    <citation type="journal article" date="2019" name="Int. J. Syst. Evol. Microbiol.">
        <title>The Global Catalogue of Microorganisms (GCM) 10K type strain sequencing project: providing services to taxonomists for standard genome sequencing and annotation.</title>
        <authorList>
            <consortium name="The Broad Institute Genomics Platform"/>
            <consortium name="The Broad Institute Genome Sequencing Center for Infectious Disease"/>
            <person name="Wu L."/>
            <person name="Ma J."/>
        </authorList>
    </citation>
    <scope>NUCLEOTIDE SEQUENCE [LARGE SCALE GENOMIC DNA]</scope>
    <source>
        <strain evidence="2">JCM 17759</strain>
    </source>
</reference>
<dbReference type="EMBL" id="BAABGA010000107">
    <property type="protein sequence ID" value="GAA4469508.1"/>
    <property type="molecule type" value="Genomic_DNA"/>
</dbReference>
<proteinExistence type="predicted"/>
<sequence>MSESFGWWPAEVLSYPKVFLGVEGCLNGGRSKNNPYRDPHHAESADEEFFPLVKVDDVRTDKQIADCLRYFALNYHGSWQWFIGWGQNCHNFQRAALQHCELIVSKSVQRVKL</sequence>
<comment type="caution">
    <text evidence="1">The sequence shown here is derived from an EMBL/GenBank/DDBJ whole genome shotgun (WGS) entry which is preliminary data.</text>
</comment>
<evidence type="ECO:0000313" key="2">
    <source>
        <dbReference type="Proteomes" id="UP001500840"/>
    </source>
</evidence>
<protein>
    <submittedName>
        <fullName evidence="1">Uncharacterized protein</fullName>
    </submittedName>
</protein>
<keyword evidence="2" id="KW-1185">Reference proteome</keyword>
<organism evidence="1 2">
    <name type="scientific">Novipirellula rosea</name>
    <dbReference type="NCBI Taxonomy" id="1031540"/>
    <lineage>
        <taxon>Bacteria</taxon>
        <taxon>Pseudomonadati</taxon>
        <taxon>Planctomycetota</taxon>
        <taxon>Planctomycetia</taxon>
        <taxon>Pirellulales</taxon>
        <taxon>Pirellulaceae</taxon>
        <taxon>Novipirellula</taxon>
    </lineage>
</organism>
<dbReference type="Proteomes" id="UP001500840">
    <property type="component" value="Unassembled WGS sequence"/>
</dbReference>
<gene>
    <name evidence="1" type="ORF">GCM10023156_61630</name>
</gene>
<name>A0ABP8NQ12_9BACT</name>
<accession>A0ABP8NQ12</accession>
<evidence type="ECO:0000313" key="1">
    <source>
        <dbReference type="EMBL" id="GAA4469508.1"/>
    </source>
</evidence>